<keyword evidence="3" id="KW-1185">Reference proteome</keyword>
<dbReference type="OrthoDB" id="479699at2"/>
<comment type="caution">
    <text evidence="2">The sequence shown here is derived from an EMBL/GenBank/DDBJ whole genome shotgun (WGS) entry which is preliminary data.</text>
</comment>
<dbReference type="PANTHER" id="PTHR12461:SF105">
    <property type="entry name" value="HYPOXIA-INDUCIBLE FACTOR 1-ALPHA INHIBITOR"/>
    <property type="match status" value="1"/>
</dbReference>
<dbReference type="Gene3D" id="2.60.120.10">
    <property type="entry name" value="Jelly Rolls"/>
    <property type="match status" value="1"/>
</dbReference>
<dbReference type="AlphaFoldDB" id="A0A395LKK4"/>
<dbReference type="EMBL" id="QRBB01000001">
    <property type="protein sequence ID" value="RDS77331.1"/>
    <property type="molecule type" value="Genomic_DNA"/>
</dbReference>
<name>A0A395LKK4_9SPHN</name>
<dbReference type="Proteomes" id="UP000254101">
    <property type="component" value="Unassembled WGS sequence"/>
</dbReference>
<organism evidence="2 3">
    <name type="scientific">Alteriqipengyuania lutimaris</name>
    <dbReference type="NCBI Taxonomy" id="1538146"/>
    <lineage>
        <taxon>Bacteria</taxon>
        <taxon>Pseudomonadati</taxon>
        <taxon>Pseudomonadota</taxon>
        <taxon>Alphaproteobacteria</taxon>
        <taxon>Sphingomonadales</taxon>
        <taxon>Erythrobacteraceae</taxon>
        <taxon>Alteriqipengyuania</taxon>
    </lineage>
</organism>
<dbReference type="Pfam" id="PF13621">
    <property type="entry name" value="Cupin_8"/>
    <property type="match status" value="1"/>
</dbReference>
<reference evidence="2 3" key="1">
    <citation type="submission" date="2018-07" db="EMBL/GenBank/DDBJ databases">
        <title>Erythrobacter nanhaiensis sp. nov., a novel member of the genus Erythrobacter isolated from the South China Sea.</title>
        <authorList>
            <person name="Chen X."/>
            <person name="Liu J."/>
        </authorList>
    </citation>
    <scope>NUCLEOTIDE SEQUENCE [LARGE SCALE GENOMIC DNA]</scope>
    <source>
        <strain evidence="2 3">S-5</strain>
    </source>
</reference>
<evidence type="ECO:0000313" key="2">
    <source>
        <dbReference type="EMBL" id="RDS77331.1"/>
    </source>
</evidence>
<dbReference type="PANTHER" id="PTHR12461">
    <property type="entry name" value="HYPOXIA-INDUCIBLE FACTOR 1 ALPHA INHIBITOR-RELATED"/>
    <property type="match status" value="1"/>
</dbReference>
<proteinExistence type="predicted"/>
<accession>A0A395LKK4</accession>
<protein>
    <submittedName>
        <fullName evidence="2">Cupin-like domain-containing protein</fullName>
    </submittedName>
</protein>
<sequence length="344" mass="37240">MIASPLPAEERPIEEREGAITPGALADIRAACRPVVMRGLASDWPAVAAARESDAAIVRYIVEGGVTRPVVAIAAPPSEQGRFFYKPDLTGLNFAKGQGHLQAFLEDLLRAGTLPDAPAMAVQSEPVPELLPAFARDNRLDLLPGVEPRIWIGNRIVVAPHFDIKENIAVCVAGQRRFTLFPPDQTGNLYPGPFELTPAGTPVSMVDIDDPDLAAFPRFADAMEHACEATLDPGDAIYIPYGWWHGVRSLSPVSILVNYWWTQGQPQGIGSPYDALLHAILALRHLPPEQRAAWRGLLDYYVFDESGAAGAHLPDHAKGVLGPPSPGLFDRIRGLIRSALQPRG</sequence>
<dbReference type="RefSeq" id="WP_115491550.1">
    <property type="nucleotide sequence ID" value="NZ_JACHWW010000001.1"/>
</dbReference>
<evidence type="ECO:0000259" key="1">
    <source>
        <dbReference type="PROSITE" id="PS51184"/>
    </source>
</evidence>
<dbReference type="SMART" id="SM00558">
    <property type="entry name" value="JmjC"/>
    <property type="match status" value="1"/>
</dbReference>
<evidence type="ECO:0000313" key="3">
    <source>
        <dbReference type="Proteomes" id="UP000254101"/>
    </source>
</evidence>
<dbReference type="PROSITE" id="PS51184">
    <property type="entry name" value="JMJC"/>
    <property type="match status" value="1"/>
</dbReference>
<dbReference type="SUPFAM" id="SSF51197">
    <property type="entry name" value="Clavaminate synthase-like"/>
    <property type="match status" value="1"/>
</dbReference>
<feature type="domain" description="JmjC" evidence="1">
    <location>
        <begin position="125"/>
        <end position="276"/>
    </location>
</feature>
<dbReference type="InterPro" id="IPR041667">
    <property type="entry name" value="Cupin_8"/>
</dbReference>
<dbReference type="InterPro" id="IPR014710">
    <property type="entry name" value="RmlC-like_jellyroll"/>
</dbReference>
<dbReference type="InterPro" id="IPR003347">
    <property type="entry name" value="JmjC_dom"/>
</dbReference>
<gene>
    <name evidence="2" type="ORF">DL238_06670</name>
</gene>